<organism evidence="1 2">
    <name type="scientific">Lentinus brumalis</name>
    <dbReference type="NCBI Taxonomy" id="2498619"/>
    <lineage>
        <taxon>Eukaryota</taxon>
        <taxon>Fungi</taxon>
        <taxon>Dikarya</taxon>
        <taxon>Basidiomycota</taxon>
        <taxon>Agaricomycotina</taxon>
        <taxon>Agaricomycetes</taxon>
        <taxon>Polyporales</taxon>
        <taxon>Polyporaceae</taxon>
        <taxon>Lentinus</taxon>
    </lineage>
</organism>
<dbReference type="EMBL" id="KZ857387">
    <property type="protein sequence ID" value="RDX53353.1"/>
    <property type="molecule type" value="Genomic_DNA"/>
</dbReference>
<gene>
    <name evidence="1" type="ORF">OH76DRAFT_1214340</name>
</gene>
<dbReference type="Proteomes" id="UP000256964">
    <property type="component" value="Unassembled WGS sequence"/>
</dbReference>
<dbReference type="AlphaFoldDB" id="A0A371DLD9"/>
<reference evidence="1 2" key="1">
    <citation type="journal article" date="2018" name="Biotechnol. Biofuels">
        <title>Integrative visual omics of the white-rot fungus Polyporus brumalis exposes the biotechnological potential of its oxidative enzymes for delignifying raw plant biomass.</title>
        <authorList>
            <person name="Miyauchi S."/>
            <person name="Rancon A."/>
            <person name="Drula E."/>
            <person name="Hage H."/>
            <person name="Chaduli D."/>
            <person name="Favel A."/>
            <person name="Grisel S."/>
            <person name="Henrissat B."/>
            <person name="Herpoel-Gimbert I."/>
            <person name="Ruiz-Duenas F.J."/>
            <person name="Chevret D."/>
            <person name="Hainaut M."/>
            <person name="Lin J."/>
            <person name="Wang M."/>
            <person name="Pangilinan J."/>
            <person name="Lipzen A."/>
            <person name="Lesage-Meessen L."/>
            <person name="Navarro D."/>
            <person name="Riley R."/>
            <person name="Grigoriev I.V."/>
            <person name="Zhou S."/>
            <person name="Raouche S."/>
            <person name="Rosso M.N."/>
        </authorList>
    </citation>
    <scope>NUCLEOTIDE SEQUENCE [LARGE SCALE GENOMIC DNA]</scope>
    <source>
        <strain evidence="1 2">BRFM 1820</strain>
    </source>
</reference>
<name>A0A371DLD9_9APHY</name>
<evidence type="ECO:0000313" key="1">
    <source>
        <dbReference type="EMBL" id="RDX53353.1"/>
    </source>
</evidence>
<proteinExistence type="predicted"/>
<keyword evidence="2" id="KW-1185">Reference proteome</keyword>
<sequence length="134" mass="14416">MSKFKSSLDMVCEAFTANNDLDELVREISAFEGAWQHHCPVANACPLASPVLEACFSSFAVTELPSPVPHCHPVRLTLGVALQSRDGSAALARHLVTPGRARALRAASIPRSPSRPAAPQVHVLRIHPEDHSPL</sequence>
<accession>A0A371DLD9</accession>
<evidence type="ECO:0000313" key="2">
    <source>
        <dbReference type="Proteomes" id="UP000256964"/>
    </source>
</evidence>
<protein>
    <submittedName>
        <fullName evidence="1">Uncharacterized protein</fullName>
    </submittedName>
</protein>
<dbReference type="STRING" id="139420.A0A371DLD9"/>